<organism evidence="2 3">
    <name type="scientific">Naematelia encephala</name>
    <dbReference type="NCBI Taxonomy" id="71784"/>
    <lineage>
        <taxon>Eukaryota</taxon>
        <taxon>Fungi</taxon>
        <taxon>Dikarya</taxon>
        <taxon>Basidiomycota</taxon>
        <taxon>Agaricomycotina</taxon>
        <taxon>Tremellomycetes</taxon>
        <taxon>Tremellales</taxon>
        <taxon>Naemateliaceae</taxon>
        <taxon>Naematelia</taxon>
    </lineage>
</organism>
<dbReference type="Proteomes" id="UP000193986">
    <property type="component" value="Unassembled WGS sequence"/>
</dbReference>
<dbReference type="EMBL" id="MCFC01000012">
    <property type="protein sequence ID" value="ORY31972.1"/>
    <property type="molecule type" value="Genomic_DNA"/>
</dbReference>
<gene>
    <name evidence="2" type="ORF">BCR39DRAFT_524888</name>
</gene>
<evidence type="ECO:0000256" key="1">
    <source>
        <dbReference type="SAM" id="MobiDB-lite"/>
    </source>
</evidence>
<evidence type="ECO:0008006" key="4">
    <source>
        <dbReference type="Google" id="ProtNLM"/>
    </source>
</evidence>
<dbReference type="InParanoid" id="A0A1Y2BAW3"/>
<evidence type="ECO:0000313" key="2">
    <source>
        <dbReference type="EMBL" id="ORY31972.1"/>
    </source>
</evidence>
<dbReference type="OrthoDB" id="18440at2759"/>
<sequence>MMEAERGGIFKRRRSLSQSSASSSNASSSSSRSSSPFLTPPPKFHRAGPSSQQTYEHECNLPPTCCPPQPSTSFATLDELERHQAAFHRWVCHIPIRDRGRDAAGHMDIPIGFVGRGGTRECAKVFPEERLLDLHYTEVHDPIALERKTKGQKIFACFLPPEQCDRKFLDPSKRRRHLIDKHGYPPTYFFAITNHGINRIAQEDGLAMSLVRPRRSQKRSSQPNALTDDKSFDPGPGPVVVAVAQMHQRSSDVAATHEMNVDDLSAKMDNMQTSLSFVPRGVRKKTVVTGMAL</sequence>
<name>A0A1Y2BAW3_9TREE</name>
<comment type="caution">
    <text evidence="2">The sequence shown here is derived from an EMBL/GenBank/DDBJ whole genome shotgun (WGS) entry which is preliminary data.</text>
</comment>
<reference evidence="2 3" key="1">
    <citation type="submission" date="2016-07" db="EMBL/GenBank/DDBJ databases">
        <title>Pervasive Adenine N6-methylation of Active Genes in Fungi.</title>
        <authorList>
            <consortium name="DOE Joint Genome Institute"/>
            <person name="Mondo S.J."/>
            <person name="Dannebaum R.O."/>
            <person name="Kuo R.C."/>
            <person name="Labutti K."/>
            <person name="Haridas S."/>
            <person name="Kuo A."/>
            <person name="Salamov A."/>
            <person name="Ahrendt S.R."/>
            <person name="Lipzen A."/>
            <person name="Sullivan W."/>
            <person name="Andreopoulos W.B."/>
            <person name="Clum A."/>
            <person name="Lindquist E."/>
            <person name="Daum C."/>
            <person name="Ramamoorthy G.K."/>
            <person name="Gryganskyi A."/>
            <person name="Culley D."/>
            <person name="Magnuson J.K."/>
            <person name="James T.Y."/>
            <person name="O'Malley M.A."/>
            <person name="Stajich J.E."/>
            <person name="Spatafora J.W."/>
            <person name="Visel A."/>
            <person name="Grigoriev I.V."/>
        </authorList>
    </citation>
    <scope>NUCLEOTIDE SEQUENCE [LARGE SCALE GENOMIC DNA]</scope>
    <source>
        <strain evidence="2 3">68-887.2</strain>
    </source>
</reference>
<dbReference type="PANTHER" id="PTHR21354:SF0">
    <property type="entry name" value="ZINC FINGER PROTEIN 511"/>
    <property type="match status" value="1"/>
</dbReference>
<accession>A0A1Y2BAW3</accession>
<keyword evidence="3" id="KW-1185">Reference proteome</keyword>
<proteinExistence type="predicted"/>
<dbReference type="PANTHER" id="PTHR21354">
    <property type="entry name" value="ZINC FINGER PROTEIN 511"/>
    <property type="match status" value="1"/>
</dbReference>
<feature type="region of interest" description="Disordered" evidence="1">
    <location>
        <begin position="212"/>
        <end position="238"/>
    </location>
</feature>
<protein>
    <recommendedName>
        <fullName evidence="4">C2H2-type domain-containing protein</fullName>
    </recommendedName>
</protein>
<dbReference type="AlphaFoldDB" id="A0A1Y2BAW3"/>
<dbReference type="InterPro" id="IPR039258">
    <property type="entry name" value="ZNF511"/>
</dbReference>
<evidence type="ECO:0000313" key="3">
    <source>
        <dbReference type="Proteomes" id="UP000193986"/>
    </source>
</evidence>
<feature type="region of interest" description="Disordered" evidence="1">
    <location>
        <begin position="1"/>
        <end position="59"/>
    </location>
</feature>
<feature type="compositionally biased region" description="Low complexity" evidence="1">
    <location>
        <begin position="16"/>
        <end position="35"/>
    </location>
</feature>